<evidence type="ECO:0000313" key="2">
    <source>
        <dbReference type="Proteomes" id="UP000460715"/>
    </source>
</evidence>
<proteinExistence type="predicted"/>
<dbReference type="EMBL" id="SNVJ01000042">
    <property type="protein sequence ID" value="MXP66078.1"/>
    <property type="molecule type" value="Genomic_DNA"/>
</dbReference>
<sequence length="258" mass="27327">MTAGHLQTVRGEGMQAPAGACAGVKLGRSPIAPFCAVFARMLPVTKPVDCLAIARTFFADEAAADLVRQLLRHLEQYQAGFQALPPPARRRAAYARTAKTAAKLLQQLNAYDATELADLFRRSASRAPDEAAAPVLADTALQSRAVAGPLRIHGLEDAITVLDLLRHLGVSAGQQAGSQPETAAGRPDRPDPLVAGVEGLAAIWRQRAGRPMNRSTKAGGFGALCQLVLAAPPLAFPPTSIRHAVDRFLQDMPPAKPR</sequence>
<gene>
    <name evidence="1" type="ORF">E0493_22290</name>
</gene>
<comment type="caution">
    <text evidence="1">The sequence shown here is derived from an EMBL/GenBank/DDBJ whole genome shotgun (WGS) entry which is preliminary data.</text>
</comment>
<reference evidence="1 2" key="1">
    <citation type="submission" date="2019-03" db="EMBL/GenBank/DDBJ databases">
        <title>Roseomonas sp. a novel Roseomonas species isolated from Sea whip Gorgonian.</title>
        <authorList>
            <person name="Li F."/>
            <person name="Pan X."/>
            <person name="Huang S."/>
            <person name="Li Z."/>
            <person name="Meng B."/>
        </authorList>
    </citation>
    <scope>NUCLEOTIDE SEQUENCE [LARGE SCALE GENOMIC DNA]</scope>
    <source>
        <strain evidence="1 2">M0104</strain>
    </source>
</reference>
<organism evidence="1 2">
    <name type="scientific">Teichococcus coralli</name>
    <dbReference type="NCBI Taxonomy" id="2545983"/>
    <lineage>
        <taxon>Bacteria</taxon>
        <taxon>Pseudomonadati</taxon>
        <taxon>Pseudomonadota</taxon>
        <taxon>Alphaproteobacteria</taxon>
        <taxon>Acetobacterales</taxon>
        <taxon>Roseomonadaceae</taxon>
        <taxon>Roseomonas</taxon>
    </lineage>
</organism>
<keyword evidence="2" id="KW-1185">Reference proteome</keyword>
<accession>A0A845BGQ5</accession>
<dbReference type="RefSeq" id="WP_160939488.1">
    <property type="nucleotide sequence ID" value="NZ_SNVJ01000042.1"/>
</dbReference>
<dbReference type="AlphaFoldDB" id="A0A845BGQ5"/>
<dbReference type="Proteomes" id="UP000460715">
    <property type="component" value="Unassembled WGS sequence"/>
</dbReference>
<evidence type="ECO:0000313" key="1">
    <source>
        <dbReference type="EMBL" id="MXP66078.1"/>
    </source>
</evidence>
<name>A0A845BGQ5_9PROT</name>
<protein>
    <submittedName>
        <fullName evidence="1">Uncharacterized protein</fullName>
    </submittedName>
</protein>